<dbReference type="PANTHER" id="PTHR30213:SF0">
    <property type="entry name" value="UPF0761 MEMBRANE PROTEIN YIHY"/>
    <property type="match status" value="1"/>
</dbReference>
<keyword evidence="8" id="KW-1185">Reference proteome</keyword>
<feature type="transmembrane region" description="Helical" evidence="6">
    <location>
        <begin position="163"/>
        <end position="181"/>
    </location>
</feature>
<accession>A0A927CVW7</accession>
<dbReference type="AlphaFoldDB" id="A0A927CVW7"/>
<dbReference type="InterPro" id="IPR017039">
    <property type="entry name" value="Virul_fac_BrkB"/>
</dbReference>
<evidence type="ECO:0000256" key="6">
    <source>
        <dbReference type="SAM" id="Phobius"/>
    </source>
</evidence>
<organism evidence="7 8">
    <name type="scientific">Peribacillus faecalis</name>
    <dbReference type="NCBI Taxonomy" id="2772559"/>
    <lineage>
        <taxon>Bacteria</taxon>
        <taxon>Bacillati</taxon>
        <taxon>Bacillota</taxon>
        <taxon>Bacilli</taxon>
        <taxon>Bacillales</taxon>
        <taxon>Bacillaceae</taxon>
        <taxon>Peribacillus</taxon>
    </lineage>
</organism>
<evidence type="ECO:0000256" key="3">
    <source>
        <dbReference type="ARBA" id="ARBA00022692"/>
    </source>
</evidence>
<comment type="subcellular location">
    <subcellularLocation>
        <location evidence="1">Cell membrane</location>
        <topology evidence="1">Multi-pass membrane protein</topology>
    </subcellularLocation>
</comment>
<dbReference type="PIRSF" id="PIRSF035875">
    <property type="entry name" value="RNase_BN"/>
    <property type="match status" value="1"/>
</dbReference>
<keyword evidence="4 6" id="KW-1133">Transmembrane helix</keyword>
<evidence type="ECO:0000313" key="8">
    <source>
        <dbReference type="Proteomes" id="UP000602076"/>
    </source>
</evidence>
<feature type="transmembrane region" description="Helical" evidence="6">
    <location>
        <begin position="193"/>
        <end position="216"/>
    </location>
</feature>
<keyword evidence="3 6" id="KW-0812">Transmembrane</keyword>
<evidence type="ECO:0000256" key="1">
    <source>
        <dbReference type="ARBA" id="ARBA00004651"/>
    </source>
</evidence>
<evidence type="ECO:0000256" key="2">
    <source>
        <dbReference type="ARBA" id="ARBA00022475"/>
    </source>
</evidence>
<dbReference type="PANTHER" id="PTHR30213">
    <property type="entry name" value="INNER MEMBRANE PROTEIN YHJD"/>
    <property type="match status" value="1"/>
</dbReference>
<reference evidence="7" key="1">
    <citation type="submission" date="2020-09" db="EMBL/GenBank/DDBJ databases">
        <title>Bacillus faecalis sp. nov., a moderately halophilic bacterium isolated from cow faeces.</title>
        <authorList>
            <person name="Jiang L."/>
            <person name="Lee J."/>
        </authorList>
    </citation>
    <scope>NUCLEOTIDE SEQUENCE</scope>
    <source>
        <strain evidence="7">AGMB 02131</strain>
    </source>
</reference>
<comment type="caution">
    <text evidence="7">The sequence shown here is derived from an EMBL/GenBank/DDBJ whole genome shotgun (WGS) entry which is preliminary data.</text>
</comment>
<feature type="transmembrane region" description="Helical" evidence="6">
    <location>
        <begin position="117"/>
        <end position="139"/>
    </location>
</feature>
<dbReference type="GO" id="GO:0005886">
    <property type="term" value="C:plasma membrane"/>
    <property type="evidence" value="ECO:0007669"/>
    <property type="project" value="UniProtKB-SubCell"/>
</dbReference>
<dbReference type="Proteomes" id="UP000602076">
    <property type="component" value="Unassembled WGS sequence"/>
</dbReference>
<feature type="transmembrane region" description="Helical" evidence="6">
    <location>
        <begin position="228"/>
        <end position="248"/>
    </location>
</feature>
<keyword evidence="2" id="KW-1003">Cell membrane</keyword>
<keyword evidence="5 6" id="KW-0472">Membrane</keyword>
<name>A0A927CVW7_9BACI</name>
<feature type="transmembrane region" description="Helical" evidence="6">
    <location>
        <begin position="77"/>
        <end position="96"/>
    </location>
</feature>
<evidence type="ECO:0000256" key="4">
    <source>
        <dbReference type="ARBA" id="ARBA00022989"/>
    </source>
</evidence>
<gene>
    <name evidence="7" type="ORF">IEO70_10345</name>
</gene>
<dbReference type="NCBIfam" id="TIGR00765">
    <property type="entry name" value="yihY_not_rbn"/>
    <property type="match status" value="1"/>
</dbReference>
<dbReference type="Pfam" id="PF03631">
    <property type="entry name" value="Virul_fac_BrkB"/>
    <property type="match status" value="1"/>
</dbReference>
<protein>
    <submittedName>
        <fullName evidence="7">YihY/virulence factor BrkB family protein</fullName>
    </submittedName>
</protein>
<sequence>MLFKRTMEHDVSGMAAQLAFFFLLSVFPLLIFLFTLVPYLPITEDYIITYLSEYVPTESMAIITSQLDRIMTSSRTLLSVGIIGTLWTASNALNGITKAFNVAYDIVNTRKYFFTRLISMALTIGMIFVFLLVLLLPVFGKQIAIYIFSHIGINQAFLDVWDAIRWVLSTLVLFIMFLILYRVFPSVKMKQRLVLPGALFATFGWTIGSIGFSYYVNNFGHYSNTYGSLGGIIILMLWFYILAFVIILGSEINAMGSRVD</sequence>
<dbReference type="EMBL" id="JACXSI010000023">
    <property type="protein sequence ID" value="MBD3108767.1"/>
    <property type="molecule type" value="Genomic_DNA"/>
</dbReference>
<evidence type="ECO:0000256" key="5">
    <source>
        <dbReference type="ARBA" id="ARBA00023136"/>
    </source>
</evidence>
<proteinExistence type="predicted"/>
<evidence type="ECO:0000313" key="7">
    <source>
        <dbReference type="EMBL" id="MBD3108767.1"/>
    </source>
</evidence>
<feature type="transmembrane region" description="Helical" evidence="6">
    <location>
        <begin position="20"/>
        <end position="42"/>
    </location>
</feature>